<feature type="compositionally biased region" description="Basic and acidic residues" evidence="3">
    <location>
        <begin position="248"/>
        <end position="257"/>
    </location>
</feature>
<comment type="subunit">
    <text evidence="2">Component of the TIM23 complex.</text>
</comment>
<evidence type="ECO:0000256" key="2">
    <source>
        <dbReference type="RuleBase" id="RU365079"/>
    </source>
</evidence>
<comment type="function">
    <text evidence="2">Essential component of the TIM23 complex, a complex that mediates the translocation of transit peptide-containing proteins across the mitochondrial inner membrane.</text>
</comment>
<comment type="similarity">
    <text evidence="2">Belongs to the TIM50 family.</text>
</comment>
<keyword evidence="2" id="KW-0811">Translocation</keyword>
<feature type="region of interest" description="Disordered" evidence="3">
    <location>
        <begin position="34"/>
        <end position="56"/>
    </location>
</feature>
<reference evidence="6" key="1">
    <citation type="journal article" date="2013" name="J. Plant Res.">
        <title>Effect of fungi and light on seed germination of three Opuntia species from semiarid lands of central Mexico.</title>
        <authorList>
            <person name="Delgado-Sanchez P."/>
            <person name="Jimenez-Bremont J.F."/>
            <person name="Guerrero-Gonzalez Mde L."/>
            <person name="Flores J."/>
        </authorList>
    </citation>
    <scope>NUCLEOTIDE SEQUENCE</scope>
    <source>
        <tissue evidence="6">Cladode</tissue>
    </source>
</reference>
<feature type="compositionally biased region" description="Polar residues" evidence="3">
    <location>
        <begin position="117"/>
        <end position="141"/>
    </location>
</feature>
<feature type="region of interest" description="Disordered" evidence="3">
    <location>
        <begin position="95"/>
        <end position="142"/>
    </location>
</feature>
<feature type="domain" description="C3H1-type" evidence="4">
    <location>
        <begin position="148"/>
        <end position="174"/>
    </location>
</feature>
<keyword evidence="1" id="KW-0479">Metal-binding</keyword>
<dbReference type="GO" id="GO:0008270">
    <property type="term" value="F:zinc ion binding"/>
    <property type="evidence" value="ECO:0007669"/>
    <property type="project" value="UniProtKB-KW"/>
</dbReference>
<feature type="compositionally biased region" description="Polar residues" evidence="3">
    <location>
        <begin position="99"/>
        <end position="108"/>
    </location>
</feature>
<feature type="zinc finger region" description="C3H1-type" evidence="1">
    <location>
        <begin position="148"/>
        <end position="174"/>
    </location>
</feature>
<evidence type="ECO:0000256" key="3">
    <source>
        <dbReference type="SAM" id="MobiDB-lite"/>
    </source>
</evidence>
<evidence type="ECO:0000259" key="4">
    <source>
        <dbReference type="PROSITE" id="PS50103"/>
    </source>
</evidence>
<keyword evidence="6" id="KW-0378">Hydrolase</keyword>
<dbReference type="Pfam" id="PF03031">
    <property type="entry name" value="NIF"/>
    <property type="match status" value="1"/>
</dbReference>
<organism evidence="6">
    <name type="scientific">Opuntia streptacantha</name>
    <name type="common">Prickly pear cactus</name>
    <name type="synonym">Opuntia cardona</name>
    <dbReference type="NCBI Taxonomy" id="393608"/>
    <lineage>
        <taxon>Eukaryota</taxon>
        <taxon>Viridiplantae</taxon>
        <taxon>Streptophyta</taxon>
        <taxon>Embryophyta</taxon>
        <taxon>Tracheophyta</taxon>
        <taxon>Spermatophyta</taxon>
        <taxon>Magnoliopsida</taxon>
        <taxon>eudicotyledons</taxon>
        <taxon>Gunneridae</taxon>
        <taxon>Pentapetalae</taxon>
        <taxon>Caryophyllales</taxon>
        <taxon>Cactineae</taxon>
        <taxon>Cactaceae</taxon>
        <taxon>Opuntioideae</taxon>
        <taxon>Opuntia</taxon>
    </lineage>
</organism>
<evidence type="ECO:0000259" key="5">
    <source>
        <dbReference type="PROSITE" id="PS50969"/>
    </source>
</evidence>
<keyword evidence="2" id="KW-0653">Protein transport</keyword>
<dbReference type="SUPFAM" id="SSF56784">
    <property type="entry name" value="HAD-like"/>
    <property type="match status" value="1"/>
</dbReference>
<dbReference type="GO" id="GO:0015031">
    <property type="term" value="P:protein transport"/>
    <property type="evidence" value="ECO:0007669"/>
    <property type="project" value="UniProtKB-KW"/>
</dbReference>
<dbReference type="PROSITE" id="PS50969">
    <property type="entry name" value="FCP1"/>
    <property type="match status" value="1"/>
</dbReference>
<dbReference type="AlphaFoldDB" id="A0A7C8ZNC0"/>
<sequence>MKPIVVERPSAQELPNSRSQGWDNDIVVSSVARFKHPSESSNRGGQTGYSRTHMSSSGFDCDNYKEGRAQIAVCHHSLRGKCACGEFCEHEHSGVDSGEQLQQGSVTTPRDPDVSDQKTNNTLRASQAQDETDTGNSSRTRSVSRECSGRSLCRNFLRDRCFRGPACPDLHAEYTLYIMPGYDWCVKLHQEVLANSENPAGDARNPEIARSDPPSSCGKARASPVDADAIAFNKDTNSSVGICFNPEQSEKSDEVKQVPEILSKKKRKRPSVHSSGSLDSGTTVLNENTEGECAKEATLSSRRKLLVLDVNGILVDIVPCHRHFKEKAVPMISGKAVYKRPFCEDFLDFCFEHFNVGVWSSRTRKNVDKVVDLLMGKKKKKLLFCWDNSHCTDTGKKTLENKAKPLVLKELKRLWQKHRPDVPWDKGYYNETNTVLLDDSPYKALRNPPHTAIFPNPFLSKKGADNALGRDGDLRKYLMQLAEADDVQKFIRENPFGQKPITESSAYWMFYRKIINPPPCAPKKKKQKKQPAPIQERNGNNLWQII</sequence>
<dbReference type="InterPro" id="IPR050365">
    <property type="entry name" value="TIM50"/>
</dbReference>
<feature type="region of interest" description="Disordered" evidence="3">
    <location>
        <begin position="1"/>
        <end position="22"/>
    </location>
</feature>
<reference evidence="6" key="2">
    <citation type="submission" date="2020-07" db="EMBL/GenBank/DDBJ databases">
        <authorList>
            <person name="Vera ALvarez R."/>
            <person name="Arias-Moreno D.M."/>
            <person name="Jimenez-Jacinto V."/>
            <person name="Jimenez-Bremont J.F."/>
            <person name="Swaminathan K."/>
            <person name="Moose S.P."/>
            <person name="Guerrero-Gonzalez M.L."/>
            <person name="Marino-Ramirez L."/>
            <person name="Landsman D."/>
            <person name="Rodriguez-Kessler M."/>
            <person name="Delgado-Sanchez P."/>
        </authorList>
    </citation>
    <scope>NUCLEOTIDE SEQUENCE</scope>
    <source>
        <tissue evidence="6">Cladode</tissue>
    </source>
</reference>
<dbReference type="PANTHER" id="PTHR12210">
    <property type="entry name" value="DULLARD PROTEIN PHOSPHATASE"/>
    <property type="match status" value="1"/>
</dbReference>
<dbReference type="PROSITE" id="PS50103">
    <property type="entry name" value="ZF_C3H1"/>
    <property type="match status" value="1"/>
</dbReference>
<feature type="domain" description="FCP1 homology" evidence="5">
    <location>
        <begin position="299"/>
        <end position="481"/>
    </location>
</feature>
<keyword evidence="1" id="KW-0862">Zinc</keyword>
<feature type="region of interest" description="Disordered" evidence="3">
    <location>
        <begin position="519"/>
        <end position="540"/>
    </location>
</feature>
<keyword evidence="2" id="KW-0496">Mitochondrion</keyword>
<name>A0A7C8ZNC0_OPUST</name>
<keyword evidence="1" id="KW-0863">Zinc-finger</keyword>
<proteinExistence type="inferred from homology"/>
<keyword evidence="2" id="KW-0809">Transit peptide</keyword>
<feature type="compositionally biased region" description="Polar residues" evidence="3">
    <location>
        <begin position="272"/>
        <end position="285"/>
    </location>
</feature>
<accession>A0A7C8ZNC0</accession>
<feature type="compositionally biased region" description="Polar residues" evidence="3">
    <location>
        <begin position="39"/>
        <end position="56"/>
    </location>
</feature>
<comment type="subcellular location">
    <subcellularLocation>
        <location evidence="2">Mitochondrion inner membrane</location>
        <topology evidence="2">Single-pass membrane protein</topology>
    </subcellularLocation>
</comment>
<dbReference type="InterPro" id="IPR023214">
    <property type="entry name" value="HAD_sf"/>
</dbReference>
<evidence type="ECO:0000256" key="1">
    <source>
        <dbReference type="PROSITE-ProRule" id="PRU00723"/>
    </source>
</evidence>
<dbReference type="SMART" id="SM00577">
    <property type="entry name" value="CPDc"/>
    <property type="match status" value="1"/>
</dbReference>
<dbReference type="InterPro" id="IPR000571">
    <property type="entry name" value="Znf_CCCH"/>
</dbReference>
<evidence type="ECO:0000313" key="6">
    <source>
        <dbReference type="EMBL" id="MBA4646757.1"/>
    </source>
</evidence>
<feature type="region of interest" description="Disordered" evidence="3">
    <location>
        <begin position="197"/>
        <end position="221"/>
    </location>
</feature>
<protein>
    <recommendedName>
        <fullName evidence="2">Mitochondrial import inner membrane translocase subunit TIM50</fullName>
    </recommendedName>
</protein>
<dbReference type="InterPro" id="IPR004274">
    <property type="entry name" value="FCP1_dom"/>
</dbReference>
<dbReference type="GO" id="GO:0005744">
    <property type="term" value="C:TIM23 mitochondrial import inner membrane translocase complex"/>
    <property type="evidence" value="ECO:0007669"/>
    <property type="project" value="UniProtKB-UniRule"/>
</dbReference>
<feature type="region of interest" description="Disordered" evidence="3">
    <location>
        <begin position="248"/>
        <end position="285"/>
    </location>
</feature>
<feature type="compositionally biased region" description="Polar residues" evidence="3">
    <location>
        <begin position="13"/>
        <end position="22"/>
    </location>
</feature>
<dbReference type="EMBL" id="GISG01147869">
    <property type="protein sequence ID" value="MBA4646757.1"/>
    <property type="molecule type" value="Transcribed_RNA"/>
</dbReference>
<keyword evidence="2" id="KW-0813">Transport</keyword>
<dbReference type="InterPro" id="IPR036412">
    <property type="entry name" value="HAD-like_sf"/>
</dbReference>
<dbReference type="GO" id="GO:0016787">
    <property type="term" value="F:hydrolase activity"/>
    <property type="evidence" value="ECO:0007669"/>
    <property type="project" value="UniProtKB-KW"/>
</dbReference>
<dbReference type="Gene3D" id="3.40.50.1000">
    <property type="entry name" value="HAD superfamily/HAD-like"/>
    <property type="match status" value="1"/>
</dbReference>